<dbReference type="EMBL" id="FTPL01000004">
    <property type="protein sequence ID" value="SIT91798.1"/>
    <property type="molecule type" value="Genomic_DNA"/>
</dbReference>
<sequence length="105" mass="12588">MLRDRGNIKWTAMMLPEHIHELRKWEEEDKLVKRPELTEWDLQEIQAEIDTAMRRRCQVEVQTWRAGEIRTHIGVIENLDPRLKLICVADGWVDVNEIITVRMLE</sequence>
<proteinExistence type="predicted"/>
<keyword evidence="2" id="KW-1185">Reference proteome</keyword>
<dbReference type="Proteomes" id="UP000187550">
    <property type="component" value="Unassembled WGS sequence"/>
</dbReference>
<evidence type="ECO:0000313" key="1">
    <source>
        <dbReference type="EMBL" id="SIT91798.1"/>
    </source>
</evidence>
<dbReference type="AlphaFoldDB" id="A0A1U7PQ58"/>
<organism evidence="1 2">
    <name type="scientific">Edaphobacillus lindanitolerans</name>
    <dbReference type="NCBI Taxonomy" id="550447"/>
    <lineage>
        <taxon>Bacteria</taxon>
        <taxon>Bacillati</taxon>
        <taxon>Bacillota</taxon>
        <taxon>Bacilli</taxon>
        <taxon>Bacillales</taxon>
        <taxon>Bacillaceae</taxon>
        <taxon>Edaphobacillus</taxon>
    </lineage>
</organism>
<dbReference type="PANTHER" id="PTHR40051">
    <property type="entry name" value="IG HYPOTHETICAL 15966"/>
    <property type="match status" value="1"/>
</dbReference>
<dbReference type="InterPro" id="IPR014962">
    <property type="entry name" value="YolD"/>
</dbReference>
<reference evidence="2" key="1">
    <citation type="submission" date="2017-01" db="EMBL/GenBank/DDBJ databases">
        <authorList>
            <person name="Varghese N."/>
            <person name="Submissions S."/>
        </authorList>
    </citation>
    <scope>NUCLEOTIDE SEQUENCE [LARGE SCALE GENOMIC DNA]</scope>
    <source>
        <strain evidence="2">MNA4</strain>
    </source>
</reference>
<dbReference type="RefSeq" id="WP_076759665.1">
    <property type="nucleotide sequence ID" value="NZ_FTPL01000004.1"/>
</dbReference>
<name>A0A1U7PQ58_9BACI</name>
<dbReference type="STRING" id="550447.SAMN05428946_2739"/>
<protein>
    <submittedName>
        <fullName evidence="1">YolD-like protein</fullName>
    </submittedName>
</protein>
<dbReference type="PANTHER" id="PTHR40051:SF1">
    <property type="entry name" value="YOLD-LIKE FAMILY PROTEIN"/>
    <property type="match status" value="1"/>
</dbReference>
<dbReference type="Pfam" id="PF08863">
    <property type="entry name" value="YolD"/>
    <property type="match status" value="1"/>
</dbReference>
<dbReference type="OrthoDB" id="1644322at2"/>
<evidence type="ECO:0000313" key="2">
    <source>
        <dbReference type="Proteomes" id="UP000187550"/>
    </source>
</evidence>
<accession>A0A1U7PQ58</accession>
<gene>
    <name evidence="1" type="ORF">SAMN05428946_2739</name>
</gene>